<reference evidence="1" key="1">
    <citation type="submission" date="2016-06" db="UniProtKB">
        <authorList>
            <consortium name="WormBaseParasite"/>
        </authorList>
    </citation>
    <scope>IDENTIFICATION</scope>
</reference>
<organism evidence="1">
    <name type="scientific">Echinostoma caproni</name>
    <dbReference type="NCBI Taxonomy" id="27848"/>
    <lineage>
        <taxon>Eukaryota</taxon>
        <taxon>Metazoa</taxon>
        <taxon>Spiralia</taxon>
        <taxon>Lophotrochozoa</taxon>
        <taxon>Platyhelminthes</taxon>
        <taxon>Trematoda</taxon>
        <taxon>Digenea</taxon>
        <taxon>Plagiorchiida</taxon>
        <taxon>Echinostomata</taxon>
        <taxon>Echinostomatoidea</taxon>
        <taxon>Echinostomatidae</taxon>
        <taxon>Echinostoma</taxon>
    </lineage>
</organism>
<accession>A0A183BFB5</accession>
<dbReference type="SUPFAM" id="SSF74788">
    <property type="entry name" value="Cullin repeat-like"/>
    <property type="match status" value="1"/>
</dbReference>
<sequence>LSQIQAYRKTASEVESLIEQGPSQSLEGYLKVMERIQKAFVFFREHNVEEVELIRLQSLYDLGLKNLNREFEAILKQTFRPINMEHLLKLADSDRPQNDSAQDDNLRALEDASDHSLNNLQFIMEWMQQSRAFDPNSEGSRNCLVRYHDYRRDVVRQTLAK</sequence>
<name>A0A183BFB5_9TREM</name>
<evidence type="ECO:0000313" key="1">
    <source>
        <dbReference type="WBParaSite" id="ECPE_0001794501-mRNA-1"/>
    </source>
</evidence>
<proteinExistence type="predicted"/>
<dbReference type="InterPro" id="IPR016159">
    <property type="entry name" value="Cullin_repeat-like_dom_sf"/>
</dbReference>
<protein>
    <submittedName>
        <fullName evidence="1">Exocyst complex component Sec6</fullName>
    </submittedName>
</protein>
<dbReference type="Gene3D" id="1.20.1280.170">
    <property type="entry name" value="Exocyst complex component Exo70"/>
    <property type="match status" value="1"/>
</dbReference>
<dbReference type="WBParaSite" id="ECPE_0001794501-mRNA-1">
    <property type="protein sequence ID" value="ECPE_0001794501-mRNA-1"/>
    <property type="gene ID" value="ECPE_0001794501"/>
</dbReference>
<dbReference type="AlphaFoldDB" id="A0A183BFB5"/>
<dbReference type="Pfam" id="PF20669">
    <property type="entry name" value="Exo70_N"/>
    <property type="match status" value="1"/>
</dbReference>